<gene>
    <name evidence="2" type="ORF">E2C01_015680</name>
</gene>
<protein>
    <submittedName>
        <fullName evidence="2">Uncharacterized protein</fullName>
    </submittedName>
</protein>
<proteinExistence type="predicted"/>
<name>A0A5B7DMJ7_PORTR</name>
<reference evidence="2 3" key="1">
    <citation type="submission" date="2019-05" db="EMBL/GenBank/DDBJ databases">
        <title>Another draft genome of Portunus trituberculatus and its Hox gene families provides insights of decapod evolution.</title>
        <authorList>
            <person name="Jeong J.-H."/>
            <person name="Song I."/>
            <person name="Kim S."/>
            <person name="Choi T."/>
            <person name="Kim D."/>
            <person name="Ryu S."/>
            <person name="Kim W."/>
        </authorList>
    </citation>
    <scope>NUCLEOTIDE SEQUENCE [LARGE SCALE GENOMIC DNA]</scope>
    <source>
        <tissue evidence="2">Muscle</tissue>
    </source>
</reference>
<organism evidence="2 3">
    <name type="scientific">Portunus trituberculatus</name>
    <name type="common">Swimming crab</name>
    <name type="synonym">Neptunus trituberculatus</name>
    <dbReference type="NCBI Taxonomy" id="210409"/>
    <lineage>
        <taxon>Eukaryota</taxon>
        <taxon>Metazoa</taxon>
        <taxon>Ecdysozoa</taxon>
        <taxon>Arthropoda</taxon>
        <taxon>Crustacea</taxon>
        <taxon>Multicrustacea</taxon>
        <taxon>Malacostraca</taxon>
        <taxon>Eumalacostraca</taxon>
        <taxon>Eucarida</taxon>
        <taxon>Decapoda</taxon>
        <taxon>Pleocyemata</taxon>
        <taxon>Brachyura</taxon>
        <taxon>Eubrachyura</taxon>
        <taxon>Portunoidea</taxon>
        <taxon>Portunidae</taxon>
        <taxon>Portuninae</taxon>
        <taxon>Portunus</taxon>
    </lineage>
</organism>
<feature type="compositionally biased region" description="Pro residues" evidence="1">
    <location>
        <begin position="68"/>
        <end position="94"/>
    </location>
</feature>
<dbReference type="EMBL" id="VSRR010001111">
    <property type="protein sequence ID" value="MPC22658.1"/>
    <property type="molecule type" value="Genomic_DNA"/>
</dbReference>
<keyword evidence="3" id="KW-1185">Reference proteome</keyword>
<accession>A0A5B7DMJ7</accession>
<sequence length="134" mass="14389">MVHCCHCQSAARHLPTAAQGRWRMLLQHVHGLCSRVKGLCRGGSAPMRGPPVLEGAGGEEVGGVAELRPPPPLLPPLLVPGTPDPPPGTPGPPSLFRPLALALSVTWSAKSWTRVQVSQFEPMFLSDNNWDQHK</sequence>
<evidence type="ECO:0000313" key="3">
    <source>
        <dbReference type="Proteomes" id="UP000324222"/>
    </source>
</evidence>
<evidence type="ECO:0000256" key="1">
    <source>
        <dbReference type="SAM" id="MobiDB-lite"/>
    </source>
</evidence>
<comment type="caution">
    <text evidence="2">The sequence shown here is derived from an EMBL/GenBank/DDBJ whole genome shotgun (WGS) entry which is preliminary data.</text>
</comment>
<dbReference type="Proteomes" id="UP000324222">
    <property type="component" value="Unassembled WGS sequence"/>
</dbReference>
<feature type="region of interest" description="Disordered" evidence="1">
    <location>
        <begin position="50"/>
        <end position="94"/>
    </location>
</feature>
<evidence type="ECO:0000313" key="2">
    <source>
        <dbReference type="EMBL" id="MPC22658.1"/>
    </source>
</evidence>
<dbReference type="AlphaFoldDB" id="A0A5B7DMJ7"/>